<dbReference type="OrthoDB" id="429813at2759"/>
<dbReference type="GO" id="GO:0102965">
    <property type="term" value="F:alcohol-forming long-chain fatty acyl-CoA reductase activity"/>
    <property type="evidence" value="ECO:0007669"/>
    <property type="project" value="UniProtKB-EC"/>
</dbReference>
<dbReference type="AlphaFoldDB" id="A0A6P3Y5S8"/>
<keyword evidence="1" id="KW-0443">Lipid metabolism</keyword>
<dbReference type="GO" id="GO:0080019">
    <property type="term" value="F:alcohol-forming very long-chain fatty acyl-CoA reductase activity"/>
    <property type="evidence" value="ECO:0007669"/>
    <property type="project" value="InterPro"/>
</dbReference>
<accession>A0A6P3Y5S8</accession>
<dbReference type="Proteomes" id="UP000515204">
    <property type="component" value="Unplaced"/>
</dbReference>
<evidence type="ECO:0000259" key="2">
    <source>
        <dbReference type="Pfam" id="PF07993"/>
    </source>
</evidence>
<dbReference type="InterPro" id="IPR026055">
    <property type="entry name" value="FAR"/>
</dbReference>
<keyword evidence="1" id="KW-0560">Oxidoreductase</keyword>
<feature type="domain" description="Thioester reductase (TE)" evidence="2">
    <location>
        <begin position="2"/>
        <end position="122"/>
    </location>
</feature>
<proteinExistence type="inferred from homology"/>
<comment type="function">
    <text evidence="1">Catalyzes the reduction of fatty acyl-CoA to fatty alcohols.</text>
</comment>
<evidence type="ECO:0000313" key="3">
    <source>
        <dbReference type="Proteomes" id="UP000515204"/>
    </source>
</evidence>
<gene>
    <name evidence="4" type="primary">LOC106750412</name>
</gene>
<name>A0A6P3Y5S8_DINQU</name>
<protein>
    <recommendedName>
        <fullName evidence="1">Fatty acyl-CoA reductase</fullName>
        <ecNumber evidence="1">1.2.1.84</ecNumber>
    </recommendedName>
</protein>
<comment type="similarity">
    <text evidence="1">Belongs to the fatty acyl-CoA reductase family.</text>
</comment>
<dbReference type="PANTHER" id="PTHR11011:SF116">
    <property type="entry name" value="FATTY ACYL-COA REDUCTASE CG5065-RELATED"/>
    <property type="match status" value="1"/>
</dbReference>
<keyword evidence="1" id="KW-0521">NADP</keyword>
<keyword evidence="3" id="KW-1185">Reference proteome</keyword>
<dbReference type="Gene3D" id="3.40.50.720">
    <property type="entry name" value="NAD(P)-binding Rossmann-like Domain"/>
    <property type="match status" value="1"/>
</dbReference>
<dbReference type="Pfam" id="PF07993">
    <property type="entry name" value="NAD_binding_4"/>
    <property type="match status" value="1"/>
</dbReference>
<dbReference type="GO" id="GO:0035336">
    <property type="term" value="P:long-chain fatty-acyl-CoA metabolic process"/>
    <property type="evidence" value="ECO:0007669"/>
    <property type="project" value="TreeGrafter"/>
</dbReference>
<sequence>MGVLGNILIEKLLQSCPDVSKIYLMVCSKKKTRAPRLGWTRYFIVPYSSEGRELSCKIVPVVGELYEIDLGFTKGDTDLLTHEISLIFHFAASIRFNNDIKSATTLNVVGRRAVLDLAKHVEVRNRNFPRTT</sequence>
<comment type="catalytic activity">
    <reaction evidence="1">
        <text>a long-chain fatty acyl-CoA + 2 NADPH + 2 H(+) = a long-chain primary fatty alcohol + 2 NADP(+) + CoA</text>
        <dbReference type="Rhea" id="RHEA:52716"/>
        <dbReference type="ChEBI" id="CHEBI:15378"/>
        <dbReference type="ChEBI" id="CHEBI:57287"/>
        <dbReference type="ChEBI" id="CHEBI:57783"/>
        <dbReference type="ChEBI" id="CHEBI:58349"/>
        <dbReference type="ChEBI" id="CHEBI:77396"/>
        <dbReference type="ChEBI" id="CHEBI:83139"/>
        <dbReference type="EC" id="1.2.1.84"/>
    </reaction>
</comment>
<dbReference type="InterPro" id="IPR013120">
    <property type="entry name" value="FAR_NAD-bd"/>
</dbReference>
<keyword evidence="1" id="KW-0444">Lipid biosynthesis</keyword>
<dbReference type="KEGG" id="dqu:106750412"/>
<evidence type="ECO:0000313" key="4">
    <source>
        <dbReference type="RefSeq" id="XP_014486225.1"/>
    </source>
</evidence>
<evidence type="ECO:0000256" key="1">
    <source>
        <dbReference type="RuleBase" id="RU363097"/>
    </source>
</evidence>
<reference evidence="4" key="1">
    <citation type="submission" date="2025-08" db="UniProtKB">
        <authorList>
            <consortium name="RefSeq"/>
        </authorList>
    </citation>
    <scope>IDENTIFICATION</scope>
</reference>
<dbReference type="PANTHER" id="PTHR11011">
    <property type="entry name" value="MALE STERILITY PROTEIN 2-RELATED"/>
    <property type="match status" value="1"/>
</dbReference>
<dbReference type="GeneID" id="106750412"/>
<organism evidence="3 4">
    <name type="scientific">Dinoponera quadriceps</name>
    <name type="common">South American ant</name>
    <dbReference type="NCBI Taxonomy" id="609295"/>
    <lineage>
        <taxon>Eukaryota</taxon>
        <taxon>Metazoa</taxon>
        <taxon>Ecdysozoa</taxon>
        <taxon>Arthropoda</taxon>
        <taxon>Hexapoda</taxon>
        <taxon>Insecta</taxon>
        <taxon>Pterygota</taxon>
        <taxon>Neoptera</taxon>
        <taxon>Endopterygota</taxon>
        <taxon>Hymenoptera</taxon>
        <taxon>Apocrita</taxon>
        <taxon>Aculeata</taxon>
        <taxon>Formicoidea</taxon>
        <taxon>Formicidae</taxon>
        <taxon>Ponerinae</taxon>
        <taxon>Ponerini</taxon>
        <taxon>Dinoponera</taxon>
    </lineage>
</organism>
<dbReference type="GO" id="GO:0005777">
    <property type="term" value="C:peroxisome"/>
    <property type="evidence" value="ECO:0007669"/>
    <property type="project" value="TreeGrafter"/>
</dbReference>
<dbReference type="RefSeq" id="XP_014486225.1">
    <property type="nucleotide sequence ID" value="XM_014630739.1"/>
</dbReference>
<dbReference type="EC" id="1.2.1.84" evidence="1"/>